<evidence type="ECO:0000256" key="1">
    <source>
        <dbReference type="ARBA" id="ARBA00004127"/>
    </source>
</evidence>
<feature type="transmembrane region" description="Helical" evidence="11">
    <location>
        <begin position="780"/>
        <end position="800"/>
    </location>
</feature>
<dbReference type="InterPro" id="IPR008250">
    <property type="entry name" value="ATPase_P-typ_transduc_dom_A_sf"/>
</dbReference>
<dbReference type="Gene3D" id="3.40.50.1000">
    <property type="entry name" value="HAD superfamily/HAD-like"/>
    <property type="match status" value="1"/>
</dbReference>
<evidence type="ECO:0000256" key="10">
    <source>
        <dbReference type="ARBA" id="ARBA00023136"/>
    </source>
</evidence>
<comment type="similarity">
    <text evidence="2">Belongs to the cation transport ATPase (P-type) (TC 3.A.3) family. Type IIA subfamily.</text>
</comment>
<dbReference type="InterPro" id="IPR001757">
    <property type="entry name" value="P_typ_ATPase"/>
</dbReference>
<dbReference type="AlphaFoldDB" id="A0A328CAR0"/>
<dbReference type="NCBIfam" id="TIGR01494">
    <property type="entry name" value="ATPase_P-type"/>
    <property type="match status" value="2"/>
</dbReference>
<dbReference type="SUPFAM" id="SSF56784">
    <property type="entry name" value="HAD-like"/>
    <property type="match status" value="1"/>
</dbReference>
<dbReference type="SMART" id="SM00831">
    <property type="entry name" value="Cation_ATPase_N"/>
    <property type="match status" value="1"/>
</dbReference>
<dbReference type="GO" id="GO:0012505">
    <property type="term" value="C:endomembrane system"/>
    <property type="evidence" value="ECO:0007669"/>
    <property type="project" value="UniProtKB-SubCell"/>
</dbReference>
<dbReference type="GO" id="GO:0005524">
    <property type="term" value="F:ATP binding"/>
    <property type="evidence" value="ECO:0007669"/>
    <property type="project" value="UniProtKB-KW"/>
</dbReference>
<dbReference type="InterPro" id="IPR050510">
    <property type="entry name" value="Cation_transp_ATPase_P-type"/>
</dbReference>
<feature type="transmembrane region" description="Helical" evidence="11">
    <location>
        <begin position="703"/>
        <end position="728"/>
    </location>
</feature>
<evidence type="ECO:0000256" key="9">
    <source>
        <dbReference type="ARBA" id="ARBA00022989"/>
    </source>
</evidence>
<dbReference type="PROSITE" id="PS00154">
    <property type="entry name" value="ATPASE_E1_E2"/>
    <property type="match status" value="1"/>
</dbReference>
<dbReference type="Proteomes" id="UP000249169">
    <property type="component" value="Unassembled WGS sequence"/>
</dbReference>
<dbReference type="Gene3D" id="2.70.150.10">
    <property type="entry name" value="Calcium-transporting ATPase, cytoplasmic transduction domain A"/>
    <property type="match status" value="1"/>
</dbReference>
<dbReference type="GO" id="GO:0016887">
    <property type="term" value="F:ATP hydrolysis activity"/>
    <property type="evidence" value="ECO:0007669"/>
    <property type="project" value="InterPro"/>
</dbReference>
<dbReference type="GO" id="GO:0036376">
    <property type="term" value="P:sodium ion export across plasma membrane"/>
    <property type="evidence" value="ECO:0007669"/>
    <property type="project" value="TreeGrafter"/>
</dbReference>
<keyword evidence="14" id="KW-1185">Reference proteome</keyword>
<dbReference type="InterPro" id="IPR023298">
    <property type="entry name" value="ATPase_P-typ_TM_dom_sf"/>
</dbReference>
<dbReference type="SUPFAM" id="SSF81665">
    <property type="entry name" value="Calcium ATPase, transmembrane domain M"/>
    <property type="match status" value="1"/>
</dbReference>
<evidence type="ECO:0000313" key="14">
    <source>
        <dbReference type="Proteomes" id="UP000249169"/>
    </source>
</evidence>
<dbReference type="SFLD" id="SFLDF00027">
    <property type="entry name" value="p-type_atpase"/>
    <property type="match status" value="1"/>
</dbReference>
<dbReference type="SFLD" id="SFLDS00003">
    <property type="entry name" value="Haloacid_Dehalogenase"/>
    <property type="match status" value="1"/>
</dbReference>
<dbReference type="GO" id="GO:0005886">
    <property type="term" value="C:plasma membrane"/>
    <property type="evidence" value="ECO:0007669"/>
    <property type="project" value="TreeGrafter"/>
</dbReference>
<dbReference type="OrthoDB" id="5496529at2"/>
<dbReference type="PANTHER" id="PTHR43294:SF20">
    <property type="entry name" value="P-TYPE ATPASE"/>
    <property type="match status" value="1"/>
</dbReference>
<sequence length="923" mass="98613">MRRERGSAGEEGRQKEAPAWETLSIEEALKRVSAGAKGLSGEEAARRLERDGPNALPRPEPTPIWRVALRQFMSPLIYVLLAAGLLALVLGEFLDAAFIGVVVGVNALIGTWMEARAEKGVVALRTMLKARASVTREGETRRIDAERLVVGDRVVLESGDKVPADLRLLKATGLQVDESLLTGESVAVGKRPDWVAEAPEGLGDRQNMVFAGTSVVQGRAAGTVVATGMATALGAIASDVLEAPVARPPLVARMDRFVRMITVVVVVLVVLTSGIGWLQGYALSEMFFLGVALAVAAIPEGLPVGLTVVLAIATTRMVRRHVVTRRLPVVEGLGSCTLIVSDKTGTLTVNALTVREFLLADGRRGSLSGQGFAPRGEVRLDGEVVQAGAEPALDELFKAALLNNEGELTAEPEEPARWSWHGDPTDVALLSAAQKLGLDRAEIRATEPVQAMIPFESARRYSASVHRSPEGAGLYVKGGPERVLAMCALKEGEREMRAEEAESLAARGYRVLGLARGALKRAPAAGEAPPEPEPGSLRFLGFVAMIDPLRAGARRAVEQAHGAGVEVFMVTGDHPVTALAICRELGIAETPDEVVAGPRVEEADEAQMERLVHERRVFARMAPHHKLKIVRAAQAAGHFVAVTGDGVNDAPALRAANIGVAMGKGGTDVARQAAGMVISDDNFASIVAGIEEGRVAYDTIRKVVFVLLSAGAAEIVLLALALAAGLPLPLLPLQILWLNVVTNGIQHLALAAEPAEGGELVRPPRDPDEPIFNRVMVERIVLTALMVGGIGVGLFAWLLQAGVSEVAARNAVLLFMVLFENAHVGNARSERSSILARSPLRSPLLIAAVLATQLLHVGAMYFEPTQRILEVSPLSWRMWLLLLALVLPLVVAIEIHKWWWRRPGRGQKKSAPRRGRGFREVPT</sequence>
<dbReference type="SUPFAM" id="SSF81653">
    <property type="entry name" value="Calcium ATPase, transduction domain A"/>
    <property type="match status" value="1"/>
</dbReference>
<feature type="transmembrane region" description="Helical" evidence="11">
    <location>
        <begin position="96"/>
        <end position="115"/>
    </location>
</feature>
<keyword evidence="4 11" id="KW-0812">Transmembrane</keyword>
<dbReference type="InterPro" id="IPR023214">
    <property type="entry name" value="HAD_sf"/>
</dbReference>
<feature type="transmembrane region" description="Helical" evidence="11">
    <location>
        <begin position="286"/>
        <end position="312"/>
    </location>
</feature>
<evidence type="ECO:0000256" key="7">
    <source>
        <dbReference type="ARBA" id="ARBA00022842"/>
    </source>
</evidence>
<evidence type="ECO:0000256" key="5">
    <source>
        <dbReference type="ARBA" id="ARBA00022741"/>
    </source>
</evidence>
<keyword evidence="9 11" id="KW-1133">Transmembrane helix</keyword>
<keyword evidence="5" id="KW-0547">Nucleotide-binding</keyword>
<dbReference type="GO" id="GO:1902600">
    <property type="term" value="P:proton transmembrane transport"/>
    <property type="evidence" value="ECO:0007669"/>
    <property type="project" value="TreeGrafter"/>
</dbReference>
<dbReference type="InterPro" id="IPR004014">
    <property type="entry name" value="ATPase_P-typ_cation-transptr_N"/>
</dbReference>
<dbReference type="RefSeq" id="WP_111728250.1">
    <property type="nucleotide sequence ID" value="NZ_QHKO01000001.1"/>
</dbReference>
<accession>A0A328CAR0</accession>
<reference evidence="13 14" key="1">
    <citation type="submission" date="2018-05" db="EMBL/GenBank/DDBJ databases">
        <title>Lujinxingia marina gen. nov. sp. nov., a new facultative anaerobic member of the class Deltaproteobacteria, and proposal of Lujinxingaceae fam. nov.</title>
        <authorList>
            <person name="Li C.-M."/>
        </authorList>
    </citation>
    <scope>NUCLEOTIDE SEQUENCE [LARGE SCALE GENOMIC DNA]</scope>
    <source>
        <strain evidence="13 14">B210</strain>
    </source>
</reference>
<evidence type="ECO:0000256" key="2">
    <source>
        <dbReference type="ARBA" id="ARBA00005675"/>
    </source>
</evidence>
<evidence type="ECO:0000256" key="4">
    <source>
        <dbReference type="ARBA" id="ARBA00022692"/>
    </source>
</evidence>
<dbReference type="Gene3D" id="3.40.1110.10">
    <property type="entry name" value="Calcium-transporting ATPase, cytoplasmic domain N"/>
    <property type="match status" value="1"/>
</dbReference>
<evidence type="ECO:0000256" key="3">
    <source>
        <dbReference type="ARBA" id="ARBA00022553"/>
    </source>
</evidence>
<dbReference type="InterPro" id="IPR059000">
    <property type="entry name" value="ATPase_P-type_domA"/>
</dbReference>
<dbReference type="InterPro" id="IPR023299">
    <property type="entry name" value="ATPase_P-typ_cyto_dom_N"/>
</dbReference>
<evidence type="ECO:0000256" key="8">
    <source>
        <dbReference type="ARBA" id="ARBA00022967"/>
    </source>
</evidence>
<dbReference type="SFLD" id="SFLDG00002">
    <property type="entry name" value="C1.7:_P-type_atpase_like"/>
    <property type="match status" value="1"/>
</dbReference>
<dbReference type="Pfam" id="PF00122">
    <property type="entry name" value="E1-E2_ATPase"/>
    <property type="match status" value="1"/>
</dbReference>
<dbReference type="PRINTS" id="PR00119">
    <property type="entry name" value="CATATPASE"/>
</dbReference>
<dbReference type="PRINTS" id="PR00120">
    <property type="entry name" value="HATPASE"/>
</dbReference>
<keyword evidence="8" id="KW-1278">Translocase</keyword>
<dbReference type="Gene3D" id="1.20.1110.10">
    <property type="entry name" value="Calcium-transporting ATPase, transmembrane domain"/>
    <property type="match status" value="1"/>
</dbReference>
<protein>
    <submittedName>
        <fullName evidence="13">ATPase</fullName>
    </submittedName>
</protein>
<dbReference type="GO" id="GO:1990573">
    <property type="term" value="P:potassium ion import across plasma membrane"/>
    <property type="evidence" value="ECO:0007669"/>
    <property type="project" value="TreeGrafter"/>
</dbReference>
<proteinExistence type="inferred from homology"/>
<feature type="transmembrane region" description="Helical" evidence="11">
    <location>
        <begin position="844"/>
        <end position="862"/>
    </location>
</feature>
<organism evidence="13 14">
    <name type="scientific">Lujinxingia litoralis</name>
    <dbReference type="NCBI Taxonomy" id="2211119"/>
    <lineage>
        <taxon>Bacteria</taxon>
        <taxon>Deltaproteobacteria</taxon>
        <taxon>Bradymonadales</taxon>
        <taxon>Lujinxingiaceae</taxon>
        <taxon>Lujinxingia</taxon>
    </lineage>
</organism>
<feature type="domain" description="Cation-transporting P-type ATPase N-terminal" evidence="12">
    <location>
        <begin position="19"/>
        <end position="92"/>
    </location>
</feature>
<gene>
    <name evidence="13" type="ORF">DL240_02360</name>
</gene>
<dbReference type="Pfam" id="PF13246">
    <property type="entry name" value="Cation_ATPase"/>
    <property type="match status" value="1"/>
</dbReference>
<dbReference type="PANTHER" id="PTHR43294">
    <property type="entry name" value="SODIUM/POTASSIUM-TRANSPORTING ATPASE SUBUNIT ALPHA"/>
    <property type="match status" value="1"/>
</dbReference>
<keyword evidence="7" id="KW-0460">Magnesium</keyword>
<dbReference type="SUPFAM" id="SSF81660">
    <property type="entry name" value="Metal cation-transporting ATPase, ATP-binding domain N"/>
    <property type="match status" value="1"/>
</dbReference>
<dbReference type="Pfam" id="PF00689">
    <property type="entry name" value="Cation_ATPase_C"/>
    <property type="match status" value="1"/>
</dbReference>
<evidence type="ECO:0000256" key="6">
    <source>
        <dbReference type="ARBA" id="ARBA00022840"/>
    </source>
</evidence>
<dbReference type="GO" id="GO:0005391">
    <property type="term" value="F:P-type sodium:potassium-exchanging transporter activity"/>
    <property type="evidence" value="ECO:0007669"/>
    <property type="project" value="TreeGrafter"/>
</dbReference>
<dbReference type="InterPro" id="IPR006068">
    <property type="entry name" value="ATPase_P-typ_cation-transptr_C"/>
</dbReference>
<feature type="transmembrane region" description="Helical" evidence="11">
    <location>
        <begin position="874"/>
        <end position="895"/>
    </location>
</feature>
<dbReference type="InterPro" id="IPR036412">
    <property type="entry name" value="HAD-like_sf"/>
</dbReference>
<dbReference type="FunFam" id="2.70.150.10:FF:000160">
    <property type="entry name" value="Sarcoplasmic/endoplasmic reticulum calcium ATPase 1"/>
    <property type="match status" value="1"/>
</dbReference>
<dbReference type="InterPro" id="IPR018303">
    <property type="entry name" value="ATPase_P-typ_P_site"/>
</dbReference>
<evidence type="ECO:0000256" key="11">
    <source>
        <dbReference type="SAM" id="Phobius"/>
    </source>
</evidence>
<dbReference type="Pfam" id="PF00690">
    <property type="entry name" value="Cation_ATPase_N"/>
    <property type="match status" value="1"/>
</dbReference>
<name>A0A328CAR0_9DELT</name>
<keyword evidence="6" id="KW-0067">ATP-binding</keyword>
<keyword evidence="10 11" id="KW-0472">Membrane</keyword>
<dbReference type="EMBL" id="QHKO01000001">
    <property type="protein sequence ID" value="RAL25078.1"/>
    <property type="molecule type" value="Genomic_DNA"/>
</dbReference>
<dbReference type="GO" id="GO:0006883">
    <property type="term" value="P:intracellular sodium ion homeostasis"/>
    <property type="evidence" value="ECO:0007669"/>
    <property type="project" value="TreeGrafter"/>
</dbReference>
<comment type="subcellular location">
    <subcellularLocation>
        <location evidence="1">Endomembrane system</location>
        <topology evidence="1">Multi-pass membrane protein</topology>
    </subcellularLocation>
</comment>
<dbReference type="InterPro" id="IPR044492">
    <property type="entry name" value="P_typ_ATPase_HD_dom"/>
</dbReference>
<feature type="transmembrane region" description="Helical" evidence="11">
    <location>
        <begin position="72"/>
        <end position="90"/>
    </location>
</feature>
<evidence type="ECO:0000313" key="13">
    <source>
        <dbReference type="EMBL" id="RAL25078.1"/>
    </source>
</evidence>
<dbReference type="GO" id="GO:0030007">
    <property type="term" value="P:intracellular potassium ion homeostasis"/>
    <property type="evidence" value="ECO:0007669"/>
    <property type="project" value="TreeGrafter"/>
</dbReference>
<evidence type="ECO:0000259" key="12">
    <source>
        <dbReference type="SMART" id="SM00831"/>
    </source>
</evidence>
<keyword evidence="3" id="KW-0597">Phosphoprotein</keyword>
<comment type="caution">
    <text evidence="13">The sequence shown here is derived from an EMBL/GenBank/DDBJ whole genome shotgun (WGS) entry which is preliminary data.</text>
</comment>
<feature type="transmembrane region" description="Helical" evidence="11">
    <location>
        <begin position="257"/>
        <end position="280"/>
    </location>
</feature>